<dbReference type="HOGENOM" id="CLU_069356_1_3_5"/>
<evidence type="ECO:0000259" key="3">
    <source>
        <dbReference type="PROSITE" id="PS50977"/>
    </source>
</evidence>
<dbReference type="PROSITE" id="PS50977">
    <property type="entry name" value="HTH_TETR_2"/>
    <property type="match status" value="1"/>
</dbReference>
<feature type="domain" description="HTH tetR-type" evidence="3">
    <location>
        <begin position="18"/>
        <end position="78"/>
    </location>
</feature>
<dbReference type="PANTHER" id="PTHR30055:SF207">
    <property type="entry name" value="HTH-TYPE TRANSCRIPTIONAL REPRESSOR FATR"/>
    <property type="match status" value="1"/>
</dbReference>
<dbReference type="STRING" id="690566.Sphch_3686"/>
<dbReference type="RefSeq" id="WP_013849500.1">
    <property type="nucleotide sequence ID" value="NC_015594.1"/>
</dbReference>
<dbReference type="KEGG" id="sch:Sphch_3686"/>
<evidence type="ECO:0000313" key="4">
    <source>
        <dbReference type="EMBL" id="AEG51271.1"/>
    </source>
</evidence>
<dbReference type="PRINTS" id="PR00455">
    <property type="entry name" value="HTHTETR"/>
</dbReference>
<dbReference type="Pfam" id="PF00440">
    <property type="entry name" value="TetR_N"/>
    <property type="match status" value="1"/>
</dbReference>
<keyword evidence="5" id="KW-1185">Reference proteome</keyword>
<reference evidence="4 5" key="1">
    <citation type="submission" date="2011-05" db="EMBL/GenBank/DDBJ databases">
        <title>Complete sequence of chromosome 2 of Sphingobium chlorophenolicum L-1.</title>
        <authorList>
            <consortium name="US DOE Joint Genome Institute"/>
            <person name="Lucas S."/>
            <person name="Han J."/>
            <person name="Lapidus A."/>
            <person name="Cheng J.-F."/>
            <person name="Goodwin L."/>
            <person name="Pitluck S."/>
            <person name="Peters L."/>
            <person name="Daligault H."/>
            <person name="Han C."/>
            <person name="Tapia R."/>
            <person name="Land M."/>
            <person name="Hauser L."/>
            <person name="Kyrpides N."/>
            <person name="Ivanova N."/>
            <person name="Pagani I."/>
            <person name="Turner P."/>
            <person name="Copley S."/>
            <person name="Woyke T."/>
        </authorList>
    </citation>
    <scope>NUCLEOTIDE SEQUENCE [LARGE SCALE GENOMIC DNA]</scope>
    <source>
        <strain evidence="4 5">L-1</strain>
    </source>
</reference>
<gene>
    <name evidence="4" type="ORF">Sphch_3686</name>
</gene>
<accession>F6F155</accession>
<dbReference type="GO" id="GO:0000976">
    <property type="term" value="F:transcription cis-regulatory region binding"/>
    <property type="evidence" value="ECO:0007669"/>
    <property type="project" value="TreeGrafter"/>
</dbReference>
<dbReference type="InterPro" id="IPR001647">
    <property type="entry name" value="HTH_TetR"/>
</dbReference>
<dbReference type="GO" id="GO:0003700">
    <property type="term" value="F:DNA-binding transcription factor activity"/>
    <property type="evidence" value="ECO:0007669"/>
    <property type="project" value="TreeGrafter"/>
</dbReference>
<dbReference type="InterPro" id="IPR050109">
    <property type="entry name" value="HTH-type_TetR-like_transc_reg"/>
</dbReference>
<organism evidence="4 5">
    <name type="scientific">Sphingobium chlorophenolicum L-1</name>
    <dbReference type="NCBI Taxonomy" id="690566"/>
    <lineage>
        <taxon>Bacteria</taxon>
        <taxon>Pseudomonadati</taxon>
        <taxon>Pseudomonadota</taxon>
        <taxon>Alphaproteobacteria</taxon>
        <taxon>Sphingomonadales</taxon>
        <taxon>Sphingomonadaceae</taxon>
        <taxon>Sphingobium</taxon>
    </lineage>
</organism>
<dbReference type="InterPro" id="IPR036271">
    <property type="entry name" value="Tet_transcr_reg_TetR-rel_C_sf"/>
</dbReference>
<dbReference type="PANTHER" id="PTHR30055">
    <property type="entry name" value="HTH-TYPE TRANSCRIPTIONAL REGULATOR RUTR"/>
    <property type="match status" value="1"/>
</dbReference>
<dbReference type="Gene3D" id="1.10.357.10">
    <property type="entry name" value="Tetracycline Repressor, domain 2"/>
    <property type="match status" value="1"/>
</dbReference>
<sequence>MTENSYTPPRAGRTAKQHALQAAILDEATRLFSERGFESTRIADVAKGASVAKGTVLYHFHSKEDLWMSVVDKAVADFELSRALDNAEPTLEAFLMAHRRFMQACTASPAYFRITALEMMLDTWRSRWIGERHLSRHVIYYQQRVEQLQQAGALPDLDPLVLQAICVGGYQLLVGQAVMIESAVGRDVTSPDFIERYLDVVAGLLSNANQMRAPAPV</sequence>
<evidence type="ECO:0000256" key="1">
    <source>
        <dbReference type="ARBA" id="ARBA00023125"/>
    </source>
</evidence>
<dbReference type="SUPFAM" id="SSF48498">
    <property type="entry name" value="Tetracyclin repressor-like, C-terminal domain"/>
    <property type="match status" value="1"/>
</dbReference>
<keyword evidence="1 2" id="KW-0238">DNA-binding</keyword>
<name>F6F155_SPHCR</name>
<evidence type="ECO:0000313" key="5">
    <source>
        <dbReference type="Proteomes" id="UP000007150"/>
    </source>
</evidence>
<dbReference type="InterPro" id="IPR009057">
    <property type="entry name" value="Homeodomain-like_sf"/>
</dbReference>
<dbReference type="EMBL" id="CP002799">
    <property type="protein sequence ID" value="AEG51271.1"/>
    <property type="molecule type" value="Genomic_DNA"/>
</dbReference>
<dbReference type="Proteomes" id="UP000007150">
    <property type="component" value="Chromosome 2"/>
</dbReference>
<feature type="DNA-binding region" description="H-T-H motif" evidence="2">
    <location>
        <begin position="41"/>
        <end position="60"/>
    </location>
</feature>
<dbReference type="SUPFAM" id="SSF46689">
    <property type="entry name" value="Homeodomain-like"/>
    <property type="match status" value="1"/>
</dbReference>
<evidence type="ECO:0000256" key="2">
    <source>
        <dbReference type="PROSITE-ProRule" id="PRU00335"/>
    </source>
</evidence>
<dbReference type="AlphaFoldDB" id="F6F155"/>
<protein>
    <submittedName>
        <fullName evidence="4">Regulatory protein TetR</fullName>
    </submittedName>
</protein>
<proteinExistence type="predicted"/>